<evidence type="ECO:0000313" key="8">
    <source>
        <dbReference type="Proteomes" id="UP001151518"/>
    </source>
</evidence>
<feature type="region of interest" description="Disordered" evidence="5">
    <location>
        <begin position="1"/>
        <end position="55"/>
    </location>
</feature>
<sequence>MPRAAASTTTARSKKAAASPVAAAPKASRGKKAAVEPAGKITKTKGKRTKKDPRAPKRALSAYMFFSQAKRAEVREKNPNASFGSIGKMLGDMWKGMSEADKIPYVKLAEKDKVRYDAAKEAYAGDASD</sequence>
<evidence type="ECO:0000259" key="6">
    <source>
        <dbReference type="PROSITE" id="PS50118"/>
    </source>
</evidence>
<evidence type="ECO:0000256" key="4">
    <source>
        <dbReference type="PROSITE-ProRule" id="PRU00267"/>
    </source>
</evidence>
<keyword evidence="2 4" id="KW-0539">Nucleus</keyword>
<dbReference type="Gene3D" id="1.10.30.10">
    <property type="entry name" value="High mobility group box domain"/>
    <property type="match status" value="1"/>
</dbReference>
<keyword evidence="1 4" id="KW-0238">DNA-binding</keyword>
<evidence type="ECO:0000313" key="7">
    <source>
        <dbReference type="EMBL" id="KAJ2677842.1"/>
    </source>
</evidence>
<dbReference type="PANTHER" id="PTHR48112:SF22">
    <property type="entry name" value="MITOCHONDRIAL TRANSCRIPTION FACTOR A, ISOFORM B"/>
    <property type="match status" value="1"/>
</dbReference>
<evidence type="ECO:0000256" key="5">
    <source>
        <dbReference type="SAM" id="MobiDB-lite"/>
    </source>
</evidence>
<dbReference type="SMART" id="SM00398">
    <property type="entry name" value="HMG"/>
    <property type="match status" value="1"/>
</dbReference>
<dbReference type="InterPro" id="IPR009071">
    <property type="entry name" value="HMG_box_dom"/>
</dbReference>
<evidence type="ECO:0000256" key="2">
    <source>
        <dbReference type="ARBA" id="ARBA00023242"/>
    </source>
</evidence>
<name>A0A9W8G9R5_9FUNG</name>
<dbReference type="SUPFAM" id="SSF47095">
    <property type="entry name" value="HMG-box"/>
    <property type="match status" value="1"/>
</dbReference>
<dbReference type="AlphaFoldDB" id="A0A9W8G9R5"/>
<dbReference type="FunFam" id="1.10.30.10:FF:000016">
    <property type="entry name" value="FACT complex subunit SSRP1"/>
    <property type="match status" value="1"/>
</dbReference>
<gene>
    <name evidence="7" type="primary">NHP6</name>
    <name evidence="7" type="ORF">GGI25_002794</name>
</gene>
<feature type="domain" description="HMG box" evidence="6">
    <location>
        <begin position="56"/>
        <end position="124"/>
    </location>
</feature>
<feature type="compositionally biased region" description="Basic residues" evidence="5">
    <location>
        <begin position="42"/>
        <end position="51"/>
    </location>
</feature>
<comment type="similarity">
    <text evidence="3">Belongs to the NHP6 family.</text>
</comment>
<dbReference type="Pfam" id="PF00505">
    <property type="entry name" value="HMG_box"/>
    <property type="match status" value="1"/>
</dbReference>
<dbReference type="OrthoDB" id="1919336at2759"/>
<dbReference type="GO" id="GO:0005634">
    <property type="term" value="C:nucleus"/>
    <property type="evidence" value="ECO:0007669"/>
    <property type="project" value="UniProtKB-UniRule"/>
</dbReference>
<dbReference type="InterPro" id="IPR036910">
    <property type="entry name" value="HMG_box_dom_sf"/>
</dbReference>
<organism evidence="7 8">
    <name type="scientific">Coemansia spiralis</name>
    <dbReference type="NCBI Taxonomy" id="417178"/>
    <lineage>
        <taxon>Eukaryota</taxon>
        <taxon>Fungi</taxon>
        <taxon>Fungi incertae sedis</taxon>
        <taxon>Zoopagomycota</taxon>
        <taxon>Kickxellomycotina</taxon>
        <taxon>Kickxellomycetes</taxon>
        <taxon>Kickxellales</taxon>
        <taxon>Kickxellaceae</taxon>
        <taxon>Coemansia</taxon>
    </lineage>
</organism>
<dbReference type="PANTHER" id="PTHR48112">
    <property type="entry name" value="HIGH MOBILITY GROUP PROTEIN DSP1"/>
    <property type="match status" value="1"/>
</dbReference>
<dbReference type="InterPro" id="IPR050342">
    <property type="entry name" value="HMGB"/>
</dbReference>
<protein>
    <submittedName>
        <fullName evidence="7">Non-histone chromosomal protein 6</fullName>
    </submittedName>
</protein>
<reference evidence="7" key="1">
    <citation type="submission" date="2022-07" db="EMBL/GenBank/DDBJ databases">
        <title>Phylogenomic reconstructions and comparative analyses of Kickxellomycotina fungi.</title>
        <authorList>
            <person name="Reynolds N.K."/>
            <person name="Stajich J.E."/>
            <person name="Barry K."/>
            <person name="Grigoriev I.V."/>
            <person name="Crous P."/>
            <person name="Smith M.E."/>
        </authorList>
    </citation>
    <scope>NUCLEOTIDE SEQUENCE</scope>
    <source>
        <strain evidence="7">NRRL 3115</strain>
    </source>
</reference>
<dbReference type="Proteomes" id="UP001151518">
    <property type="component" value="Unassembled WGS sequence"/>
</dbReference>
<dbReference type="GO" id="GO:0003677">
    <property type="term" value="F:DNA binding"/>
    <property type="evidence" value="ECO:0007669"/>
    <property type="project" value="UniProtKB-UniRule"/>
</dbReference>
<accession>A0A9W8G9R5</accession>
<evidence type="ECO:0000256" key="3">
    <source>
        <dbReference type="ARBA" id="ARBA00043963"/>
    </source>
</evidence>
<evidence type="ECO:0000256" key="1">
    <source>
        <dbReference type="ARBA" id="ARBA00023125"/>
    </source>
</evidence>
<dbReference type="EMBL" id="JANBTW010000027">
    <property type="protein sequence ID" value="KAJ2677842.1"/>
    <property type="molecule type" value="Genomic_DNA"/>
</dbReference>
<dbReference type="PROSITE" id="PS50118">
    <property type="entry name" value="HMG_BOX_2"/>
    <property type="match status" value="1"/>
</dbReference>
<dbReference type="PRINTS" id="PR00886">
    <property type="entry name" value="HIGHMOBLTY12"/>
</dbReference>
<proteinExistence type="inferred from homology"/>
<feature type="DNA-binding region" description="HMG box" evidence="4">
    <location>
        <begin position="56"/>
        <end position="124"/>
    </location>
</feature>
<feature type="compositionally biased region" description="Low complexity" evidence="5">
    <location>
        <begin position="1"/>
        <end position="27"/>
    </location>
</feature>
<comment type="caution">
    <text evidence="7">The sequence shown here is derived from an EMBL/GenBank/DDBJ whole genome shotgun (WGS) entry which is preliminary data.</text>
</comment>